<dbReference type="Proteomes" id="UP000585272">
    <property type="component" value="Unassembled WGS sequence"/>
</dbReference>
<feature type="region of interest" description="Disordered" evidence="1">
    <location>
        <begin position="82"/>
        <end position="109"/>
    </location>
</feature>
<accession>A0A840IF96</accession>
<dbReference type="EMBL" id="JACHNU010000003">
    <property type="protein sequence ID" value="MBB4662995.1"/>
    <property type="molecule type" value="Genomic_DNA"/>
</dbReference>
<feature type="compositionally biased region" description="Low complexity" evidence="1">
    <location>
        <begin position="84"/>
        <end position="94"/>
    </location>
</feature>
<dbReference type="InterPro" id="IPR015995">
    <property type="entry name" value="MlrC_N"/>
</dbReference>
<comment type="caution">
    <text evidence="4">The sequence shown here is derived from an EMBL/GenBank/DDBJ whole genome shotgun (WGS) entry which is preliminary data.</text>
</comment>
<protein>
    <submittedName>
        <fullName evidence="4">Microcystin degradation protein MlrC</fullName>
    </submittedName>
</protein>
<proteinExistence type="predicted"/>
<evidence type="ECO:0000259" key="3">
    <source>
        <dbReference type="Pfam" id="PF07364"/>
    </source>
</evidence>
<evidence type="ECO:0000313" key="4">
    <source>
        <dbReference type="EMBL" id="MBB4662995.1"/>
    </source>
</evidence>
<organism evidence="4 5">
    <name type="scientific">Conexibacter arvalis</name>
    <dbReference type="NCBI Taxonomy" id="912552"/>
    <lineage>
        <taxon>Bacteria</taxon>
        <taxon>Bacillati</taxon>
        <taxon>Actinomycetota</taxon>
        <taxon>Thermoleophilia</taxon>
        <taxon>Solirubrobacterales</taxon>
        <taxon>Conexibacteraceae</taxon>
        <taxon>Conexibacter</taxon>
    </lineage>
</organism>
<evidence type="ECO:0000259" key="2">
    <source>
        <dbReference type="Pfam" id="PF07171"/>
    </source>
</evidence>
<gene>
    <name evidence="4" type="ORF">BDZ31_002584</name>
</gene>
<dbReference type="InterPro" id="IPR010799">
    <property type="entry name" value="MlrC_C"/>
</dbReference>
<reference evidence="4 5" key="1">
    <citation type="submission" date="2020-08" db="EMBL/GenBank/DDBJ databases">
        <title>Genomic Encyclopedia of Archaeal and Bacterial Type Strains, Phase II (KMG-II): from individual species to whole genera.</title>
        <authorList>
            <person name="Goeker M."/>
        </authorList>
    </citation>
    <scope>NUCLEOTIDE SEQUENCE [LARGE SCALE GENOMIC DNA]</scope>
    <source>
        <strain evidence="4 5">DSM 23288</strain>
    </source>
</reference>
<feature type="domain" description="Microcystin LR degradation protein MlrC C-terminal" evidence="2">
    <location>
        <begin position="407"/>
        <end position="581"/>
    </location>
</feature>
<evidence type="ECO:0000256" key="1">
    <source>
        <dbReference type="SAM" id="MobiDB-lite"/>
    </source>
</evidence>
<dbReference type="RefSeq" id="WP_183342656.1">
    <property type="nucleotide sequence ID" value="NZ_JACHNU010000003.1"/>
</dbReference>
<dbReference type="AlphaFoldDB" id="A0A840IF96"/>
<feature type="domain" description="Microcystin LR degradation protein MlrC N-terminal" evidence="3">
    <location>
        <begin position="23"/>
        <end position="317"/>
    </location>
</feature>
<dbReference type="Pfam" id="PF07364">
    <property type="entry name" value="DUF1485"/>
    <property type="match status" value="1"/>
</dbReference>
<dbReference type="Pfam" id="PF07171">
    <property type="entry name" value="MlrC_C"/>
    <property type="match status" value="1"/>
</dbReference>
<name>A0A840IF96_9ACTN</name>
<evidence type="ECO:0000313" key="5">
    <source>
        <dbReference type="Proteomes" id="UP000585272"/>
    </source>
</evidence>
<sequence>MADRAHDHSGAVPASAGGGAGGRVAIVGMWQETNTYAPGATTLAAFEAFELLDGAAVLDHHRGTGSVIGGFLDGLAAAGGGGAAPPASAATDGGAAAGPGAEGGGAAAWPGAEAGGPLVPIGLFSAGAWPAAPPDAATTAALLARLERALAAAPEVDGVLVNLHGAMVCEGAEDMEAETLARIRARFGAAVPIAAVLDLHANPSARAVALCDAIVGYRTYPHVDMRECGEEAAALLARALGGERLATVLGKLPHLTSPVAQGTASEPMAGLIERAEARAAAAPGVARISLLPGFPYSDVARCGFSVTATAALPRADAPGREPTLADVPAASGGGADSAAADPLAAAAGGGAESAAADPLAAARRVVAETLADIEAHLGAFATARDDPAAAVAKARGLIAAGTRPVVLADLADNVGGGAPGDGTALLAELVAQRVAGAVVLLVDRAAVAAARAAGAGATVEVALGGHADDLHGPPVPVSARVVRLGDGRYTSGGSYMTGQRFSMGETAVLDVEGVTIVAMSEATPPFHIEQLTANGVDPAAASAIAVKGAVAWRAPYGEVTAAAIEVDTPGCCPADPHRLPRANAPAAVDPATFQIDTTGAMR</sequence>
<keyword evidence="5" id="KW-1185">Reference proteome</keyword>
<feature type="compositionally biased region" description="Gly residues" evidence="1">
    <location>
        <begin position="95"/>
        <end position="106"/>
    </location>
</feature>